<gene>
    <name evidence="1" type="primary">frlB_10</name>
    <name evidence="1" type="ORF">SDC9_149134</name>
</gene>
<name>A0A645EIY5_9ZZZZ</name>
<dbReference type="AlphaFoldDB" id="A0A645EIY5"/>
<dbReference type="GO" id="GO:0016787">
    <property type="term" value="F:hydrolase activity"/>
    <property type="evidence" value="ECO:0007669"/>
    <property type="project" value="UniProtKB-KW"/>
</dbReference>
<dbReference type="GO" id="GO:1901135">
    <property type="term" value="P:carbohydrate derivative metabolic process"/>
    <property type="evidence" value="ECO:0007669"/>
    <property type="project" value="InterPro"/>
</dbReference>
<proteinExistence type="predicted"/>
<evidence type="ECO:0000313" key="1">
    <source>
        <dbReference type="EMBL" id="MPN01921.1"/>
    </source>
</evidence>
<dbReference type="GO" id="GO:0097367">
    <property type="term" value="F:carbohydrate derivative binding"/>
    <property type="evidence" value="ECO:0007669"/>
    <property type="project" value="InterPro"/>
</dbReference>
<dbReference type="Gene3D" id="1.10.10.2240">
    <property type="match status" value="1"/>
</dbReference>
<accession>A0A645EIY5</accession>
<dbReference type="EMBL" id="VSSQ01047896">
    <property type="protein sequence ID" value="MPN01921.1"/>
    <property type="molecule type" value="Genomic_DNA"/>
</dbReference>
<comment type="caution">
    <text evidence="1">The sequence shown here is derived from an EMBL/GenBank/DDBJ whole genome shotgun (WGS) entry which is preliminary data.</text>
</comment>
<dbReference type="InterPro" id="IPR046348">
    <property type="entry name" value="SIS_dom_sf"/>
</dbReference>
<protein>
    <submittedName>
        <fullName evidence="1">Fructosamine deglycase FrlB</fullName>
        <ecNumber evidence="1">3.5.-.-</ecNumber>
    </submittedName>
</protein>
<keyword evidence="1" id="KW-0378">Hydrolase</keyword>
<dbReference type="Gene3D" id="3.40.50.12570">
    <property type="match status" value="1"/>
</dbReference>
<organism evidence="1">
    <name type="scientific">bioreactor metagenome</name>
    <dbReference type="NCBI Taxonomy" id="1076179"/>
    <lineage>
        <taxon>unclassified sequences</taxon>
        <taxon>metagenomes</taxon>
        <taxon>ecological metagenomes</taxon>
    </lineage>
</organism>
<dbReference type="EC" id="3.5.-.-" evidence="1"/>
<dbReference type="SUPFAM" id="SSF53697">
    <property type="entry name" value="SIS domain"/>
    <property type="match status" value="1"/>
</dbReference>
<sequence length="166" mass="18961">MQQIDDIIQNARVIVKARISDKFASDCKDHPFFYVLGSGSGFSQTYGFAICSMMEMQWQNCCYIHSGEYFHGPFEVTENGVLYVIQMSSGKTRGMDERALAFLRTHTDDIIVIDALELGMDAMDPSVREYLDSALFYAVNCELRSARGELFGHSVDVRRYMDIEKY</sequence>
<reference evidence="1" key="1">
    <citation type="submission" date="2019-08" db="EMBL/GenBank/DDBJ databases">
        <authorList>
            <person name="Kucharzyk K."/>
            <person name="Murdoch R.W."/>
            <person name="Higgins S."/>
            <person name="Loffler F."/>
        </authorList>
    </citation>
    <scope>NUCLEOTIDE SEQUENCE</scope>
</reference>